<keyword evidence="2" id="KW-0677">Repeat</keyword>
<evidence type="ECO:0000256" key="6">
    <source>
        <dbReference type="ARBA" id="ARBA00058074"/>
    </source>
</evidence>
<dbReference type="PANTHER" id="PTHR48071">
    <property type="entry name" value="SRCR DOMAIN-CONTAINING PROTEIN"/>
    <property type="match status" value="1"/>
</dbReference>
<dbReference type="OMA" id="WGSVCGP"/>
<dbReference type="Gene3D" id="3.10.250.10">
    <property type="entry name" value="SRCR-like domain"/>
    <property type="match status" value="5"/>
</dbReference>
<feature type="disulfide bond" evidence="9">
    <location>
        <begin position="517"/>
        <end position="578"/>
    </location>
</feature>
<feature type="disulfide bond" evidence="9">
    <location>
        <begin position="395"/>
        <end position="459"/>
    </location>
</feature>
<feature type="disulfide bond" evidence="9">
    <location>
        <begin position="300"/>
        <end position="361"/>
    </location>
</feature>
<feature type="domain" description="SRCR" evidence="10">
    <location>
        <begin position="479"/>
        <end position="579"/>
    </location>
</feature>
<dbReference type="PANTHER" id="PTHR48071:SF27">
    <property type="entry name" value="SCAVENGER RECEPTOR CYSTEINE-RICH TYPE 1 PROTEIN M130-LIKE"/>
    <property type="match status" value="1"/>
</dbReference>
<feature type="disulfide bond" evidence="9">
    <location>
        <begin position="192"/>
        <end position="253"/>
    </location>
</feature>
<dbReference type="eggNOG" id="ENOG502QQ5W">
    <property type="taxonomic scope" value="Eukaryota"/>
</dbReference>
<accession>H2ZUK6</accession>
<feature type="disulfide bond" evidence="9">
    <location>
        <begin position="408"/>
        <end position="469"/>
    </location>
</feature>
<keyword evidence="5" id="KW-0325">Glycoprotein</keyword>
<dbReference type="EMBL" id="AFYH01263835">
    <property type="status" value="NOT_ANNOTATED_CDS"/>
    <property type="molecule type" value="Genomic_DNA"/>
</dbReference>
<name>H2ZUK6_LATCH</name>
<evidence type="ECO:0000256" key="2">
    <source>
        <dbReference type="ARBA" id="ARBA00022737"/>
    </source>
</evidence>
<dbReference type="Ensembl" id="ENSLACT00000001087.1">
    <property type="protein sequence ID" value="ENSLACP00000001077.1"/>
    <property type="gene ID" value="ENSLACG00000000965.1"/>
</dbReference>
<dbReference type="FunFam" id="3.10.250.10:FF:000031">
    <property type="entry name" value="RIKEN cDNA 5830411N06, isoform CRA_a"/>
    <property type="match status" value="1"/>
</dbReference>
<feature type="disulfide bond" evidence="9">
    <location>
        <begin position="331"/>
        <end position="341"/>
    </location>
</feature>
<dbReference type="InterPro" id="IPR036772">
    <property type="entry name" value="SRCR-like_dom_sf"/>
</dbReference>
<proteinExistence type="predicted"/>
<dbReference type="FunFam" id="3.10.250.10:FF:000007">
    <property type="entry name" value="Soluble scavenger receptor cysteine-rich domain-containing protein SSC5D"/>
    <property type="match status" value="1"/>
</dbReference>
<dbReference type="PROSITE" id="PS50287">
    <property type="entry name" value="SRCR_2"/>
    <property type="match status" value="5"/>
</dbReference>
<feature type="disulfide bond" evidence="9">
    <location>
        <begin position="439"/>
        <end position="449"/>
    </location>
</feature>
<dbReference type="HOGENOM" id="CLU_468196_0_0_1"/>
<feature type="domain" description="SRCR" evidence="10">
    <location>
        <begin position="262"/>
        <end position="362"/>
    </location>
</feature>
<reference evidence="11" key="3">
    <citation type="submission" date="2025-09" db="UniProtKB">
        <authorList>
            <consortium name="Ensembl"/>
        </authorList>
    </citation>
    <scope>IDENTIFICATION</scope>
</reference>
<feature type="disulfide bond" evidence="9">
    <location>
        <begin position="548"/>
        <end position="558"/>
    </location>
</feature>
<evidence type="ECO:0000313" key="11">
    <source>
        <dbReference type="Ensembl" id="ENSLACP00000001077.1"/>
    </source>
</evidence>
<evidence type="ECO:0000256" key="5">
    <source>
        <dbReference type="ARBA" id="ARBA00023180"/>
    </source>
</evidence>
<reference evidence="12" key="1">
    <citation type="submission" date="2011-08" db="EMBL/GenBank/DDBJ databases">
        <title>The draft genome of Latimeria chalumnae.</title>
        <authorList>
            <person name="Di Palma F."/>
            <person name="Alfoldi J."/>
            <person name="Johnson J."/>
            <person name="Berlin A."/>
            <person name="Gnerre S."/>
            <person name="Jaffe D."/>
            <person name="MacCallum I."/>
            <person name="Young S."/>
            <person name="Walker B.J."/>
            <person name="Lander E."/>
            <person name="Lindblad-Toh K."/>
        </authorList>
    </citation>
    <scope>NUCLEOTIDE SEQUENCE [LARGE SCALE GENOMIC DNA]</scope>
    <source>
        <strain evidence="12">Wild caught</strain>
    </source>
</reference>
<evidence type="ECO:0000256" key="7">
    <source>
        <dbReference type="ARBA" id="ARBA00064153"/>
    </source>
</evidence>
<feature type="domain" description="SRCR" evidence="10">
    <location>
        <begin position="15"/>
        <end position="86"/>
    </location>
</feature>
<evidence type="ECO:0000256" key="1">
    <source>
        <dbReference type="ARBA" id="ARBA00022729"/>
    </source>
</evidence>
<dbReference type="AlphaFoldDB" id="H2ZUK6"/>
<comment type="function">
    <text evidence="6">Binds to extracellular matrix proteins. Binds to pathogen-associated molecular patterns (PAMPs) present on the cell walls of Gram-positive and Gram-negative bacteria and fungi, behaving as a pattern recognition receptor (PRR). Induces bacterial and fungal aggregation and subsequent inhibition of PAMP-induced cytokine release. Does not possess intrinsic bactericidal activity. May play a role in the innate defense and homeostasis of certain epithelial surfaces.</text>
</comment>
<comment type="subunit">
    <text evidence="7">Interacts with LGALS1 and laminin.</text>
</comment>
<keyword evidence="1" id="KW-0732">Signal</keyword>
<evidence type="ECO:0000259" key="10">
    <source>
        <dbReference type="PROSITE" id="PS50287"/>
    </source>
</evidence>
<dbReference type="EMBL" id="AFYH01263834">
    <property type="status" value="NOT_ANNOTATED_CDS"/>
    <property type="molecule type" value="Genomic_DNA"/>
</dbReference>
<feature type="disulfide bond" evidence="9">
    <location>
        <begin position="287"/>
        <end position="351"/>
    </location>
</feature>
<keyword evidence="4" id="KW-0675">Receptor</keyword>
<dbReference type="Proteomes" id="UP000008672">
    <property type="component" value="Unassembled WGS sequence"/>
</dbReference>
<dbReference type="FunFam" id="3.10.250.10:FF:000009">
    <property type="entry name" value="WC1"/>
    <property type="match status" value="2"/>
</dbReference>
<organism evidence="11 12">
    <name type="scientific">Latimeria chalumnae</name>
    <name type="common">Coelacanth</name>
    <dbReference type="NCBI Taxonomy" id="7897"/>
    <lineage>
        <taxon>Eukaryota</taxon>
        <taxon>Metazoa</taxon>
        <taxon>Chordata</taxon>
        <taxon>Craniata</taxon>
        <taxon>Vertebrata</taxon>
        <taxon>Euteleostomi</taxon>
        <taxon>Coelacanthiformes</taxon>
        <taxon>Coelacanthidae</taxon>
        <taxon>Latimeria</taxon>
    </lineage>
</organism>
<dbReference type="InterPro" id="IPR001190">
    <property type="entry name" value="SRCR"/>
</dbReference>
<dbReference type="SMART" id="SM00202">
    <property type="entry name" value="SR"/>
    <property type="match status" value="5"/>
</dbReference>
<keyword evidence="3 9" id="KW-1015">Disulfide bond</keyword>
<evidence type="ECO:0000256" key="3">
    <source>
        <dbReference type="ARBA" id="ARBA00023157"/>
    </source>
</evidence>
<dbReference type="InParanoid" id="H2ZUK6"/>
<dbReference type="EMBL" id="AFYH01263836">
    <property type="status" value="NOT_ANNOTATED_CDS"/>
    <property type="molecule type" value="Genomic_DNA"/>
</dbReference>
<protein>
    <recommendedName>
        <fullName evidence="8">Soluble scavenger receptor cysteine-rich domain-containing protein SSC5D</fullName>
    </recommendedName>
</protein>
<sequence>HTSDAGVICSGSIQQCLSNDSNYCLGRVEVYLNSRGTVSGESWDINDASTVCRSRGCGFAIAVVTNSYFGEGTKSIVLLQDTPQCSKHSLFLRWSGTPKDHLWHHSSHSLYTRTVTAAHNSQPLLAPMAVKHVRAATLHAGKKARSRAERPIPQRLSNGSNYCLGRVEVYLNSIWGTVSGESWDINDANVVCRSRGCGFAIAALTNSYFGEGTGPVWFKDVGCTGNEYGLQSCPLTIISTNNISHSNDAGVICSSVDRNLKVRLVNGSSPCNGRVEVYDAVQWGSVCGPNWDMSSARVICRELNCGIPLKTHSNAFFGRGNREQNLVNFMCHGWENSLANCTSNRYIAPNCTHAEDFSVICSGISLNLKVRLVNGSSPCNGRVEVYDGIQWGSVCGPSWDMNSARVICRELKCGIPRETYTSFFFGKGTGDRVFDNLKCYGWELHLSSCTNNPNRAPNCTRTEDFSVICSGGLKWNLNVMLVNGTDPCRGRVEIFNGIQQKSVCGGGWNFGAANIICRQLGCGEVTEIHHNSYFGKGTEEKYMIQLSCIGSENSLSECFFTSHFPSNCTSEEDFGITCSDPCSLKGVVH</sequence>
<feature type="disulfide bond" evidence="9">
    <location>
        <begin position="223"/>
        <end position="233"/>
    </location>
</feature>
<dbReference type="GO" id="GO:0016020">
    <property type="term" value="C:membrane"/>
    <property type="evidence" value="ECO:0007669"/>
    <property type="project" value="InterPro"/>
</dbReference>
<evidence type="ECO:0000256" key="8">
    <source>
        <dbReference type="ARBA" id="ARBA00069168"/>
    </source>
</evidence>
<dbReference type="SUPFAM" id="SSF56487">
    <property type="entry name" value="SRCR-like"/>
    <property type="match status" value="5"/>
</dbReference>
<dbReference type="PRINTS" id="PR00258">
    <property type="entry name" value="SPERACTRCPTR"/>
</dbReference>
<keyword evidence="12" id="KW-1185">Reference proteome</keyword>
<feature type="disulfide bond" evidence="9">
    <location>
        <begin position="504"/>
        <end position="568"/>
    </location>
</feature>
<evidence type="ECO:0000256" key="9">
    <source>
        <dbReference type="PROSITE-ProRule" id="PRU00196"/>
    </source>
</evidence>
<feature type="domain" description="SRCR" evidence="10">
    <location>
        <begin position="154"/>
        <end position="254"/>
    </location>
</feature>
<feature type="domain" description="SRCR" evidence="10">
    <location>
        <begin position="370"/>
        <end position="470"/>
    </location>
</feature>
<reference evidence="11" key="2">
    <citation type="submission" date="2025-08" db="UniProtKB">
        <authorList>
            <consortium name="Ensembl"/>
        </authorList>
    </citation>
    <scope>IDENTIFICATION</scope>
</reference>
<dbReference type="Pfam" id="PF00530">
    <property type="entry name" value="SRCR"/>
    <property type="match status" value="5"/>
</dbReference>
<evidence type="ECO:0000313" key="12">
    <source>
        <dbReference type="Proteomes" id="UP000008672"/>
    </source>
</evidence>
<dbReference type="GeneTree" id="ENSGT00950000183145"/>
<comment type="caution">
    <text evidence="9">Lacks conserved residue(s) required for the propagation of feature annotation.</text>
</comment>
<evidence type="ECO:0000256" key="4">
    <source>
        <dbReference type="ARBA" id="ARBA00023170"/>
    </source>
</evidence>